<comment type="caution">
    <text evidence="3">The sequence shown here is derived from an EMBL/GenBank/DDBJ whole genome shotgun (WGS) entry which is preliminary data.</text>
</comment>
<feature type="compositionally biased region" description="Low complexity" evidence="1">
    <location>
        <begin position="490"/>
        <end position="499"/>
    </location>
</feature>
<keyword evidence="2" id="KW-0812">Transmembrane</keyword>
<keyword evidence="2" id="KW-1133">Transmembrane helix</keyword>
<feature type="region of interest" description="Disordered" evidence="1">
    <location>
        <begin position="425"/>
        <end position="609"/>
    </location>
</feature>
<dbReference type="Proteomes" id="UP000777482">
    <property type="component" value="Unassembled WGS sequence"/>
</dbReference>
<dbReference type="OrthoDB" id="2537490at2759"/>
<feature type="transmembrane region" description="Helical" evidence="2">
    <location>
        <begin position="16"/>
        <end position="36"/>
    </location>
</feature>
<feature type="region of interest" description="Disordered" evidence="1">
    <location>
        <begin position="232"/>
        <end position="393"/>
    </location>
</feature>
<feature type="compositionally biased region" description="Low complexity" evidence="1">
    <location>
        <begin position="255"/>
        <end position="271"/>
    </location>
</feature>
<evidence type="ECO:0000313" key="4">
    <source>
        <dbReference type="Proteomes" id="UP000777482"/>
    </source>
</evidence>
<evidence type="ECO:0000313" key="3">
    <source>
        <dbReference type="EMBL" id="KAG0661163.1"/>
    </source>
</evidence>
<name>A0A9P6W0E6_RHOMI</name>
<dbReference type="AlphaFoldDB" id="A0A9P6W0E6"/>
<sequence length="609" mass="63959">MLSPTTRSNYARRHRLHALGLALASIVWHLWLSAYLSSVATGLAGDSASSASDDGFAGRDGDDARDWEGAERRRIEGVRALLGIARFWSWCSVGVAIGGLFGILSDHLALIRLFMLNGFLSLSLDLVLLSTIFLILTVGNPSSADGSSGLATTVCQALSSSVSGATSLPVPFSIGLPDLLGLSLEACEEQFEGVLVSALGALAIVEGARAWVAVRILGYYALLVRSRMPSSARTARGGDEFYDSPVELEGTTAPRSGLFRSPSSRSSSSASTMTPHTKKKRRESHGEAAHASAGSASDRRSKPRERERSGSLRSGEHKKRSSGDESTRIFLLPRSEERGTATAAAAATAAMSQREQEVPLLTLTTSSPVSSTFPPMRHHQSGPPNPPGGSRDVDAGLRRVLVYAPVFVSPEEARSLGAKEVVLGGHHHHHHQQHSRRRGDSHPPLSSPSAASASPRLPHASSSSSRHHASGMPEPMTPVRSRSSTITPGSASSNSNSNSGETTPRLGHVTTCLGGGSSGSINNNSLSPVKTSSPLRTLVSHSGGTSMSRSLSTPALKIDPPRHPTAVPTPTRQDSLEDMAKTPVASLSGQNIALGPAYPEADKGNIKLA</sequence>
<dbReference type="EMBL" id="PUHQ01000037">
    <property type="protein sequence ID" value="KAG0661163.1"/>
    <property type="molecule type" value="Genomic_DNA"/>
</dbReference>
<feature type="transmembrane region" description="Helical" evidence="2">
    <location>
        <begin position="87"/>
        <end position="104"/>
    </location>
</feature>
<feature type="transmembrane region" description="Helical" evidence="2">
    <location>
        <begin position="116"/>
        <end position="138"/>
    </location>
</feature>
<feature type="compositionally biased region" description="Basic residues" evidence="1">
    <location>
        <begin position="425"/>
        <end position="439"/>
    </location>
</feature>
<feature type="compositionally biased region" description="Basic and acidic residues" evidence="1">
    <location>
        <begin position="600"/>
        <end position="609"/>
    </location>
</feature>
<feature type="compositionally biased region" description="Basic and acidic residues" evidence="1">
    <location>
        <begin position="297"/>
        <end position="310"/>
    </location>
</feature>
<reference evidence="3 4" key="1">
    <citation type="submission" date="2020-11" db="EMBL/GenBank/DDBJ databases">
        <title>Kefir isolates.</title>
        <authorList>
            <person name="Marcisauskas S."/>
            <person name="Kim Y."/>
            <person name="Blasche S."/>
        </authorList>
    </citation>
    <scope>NUCLEOTIDE SEQUENCE [LARGE SCALE GENOMIC DNA]</scope>
    <source>
        <strain evidence="3 4">KR</strain>
    </source>
</reference>
<feature type="compositionally biased region" description="Polar residues" evidence="1">
    <location>
        <begin position="480"/>
        <end position="489"/>
    </location>
</feature>
<accession>A0A9P6W0E6</accession>
<evidence type="ECO:0008006" key="5">
    <source>
        <dbReference type="Google" id="ProtNLM"/>
    </source>
</evidence>
<keyword evidence="4" id="KW-1185">Reference proteome</keyword>
<protein>
    <recommendedName>
        <fullName evidence="5">Transmembrane protein</fullName>
    </recommendedName>
</protein>
<organism evidence="3 4">
    <name type="scientific">Rhodotorula mucilaginosa</name>
    <name type="common">Yeast</name>
    <name type="synonym">Rhodotorula rubra</name>
    <dbReference type="NCBI Taxonomy" id="5537"/>
    <lineage>
        <taxon>Eukaryota</taxon>
        <taxon>Fungi</taxon>
        <taxon>Dikarya</taxon>
        <taxon>Basidiomycota</taxon>
        <taxon>Pucciniomycotina</taxon>
        <taxon>Microbotryomycetes</taxon>
        <taxon>Sporidiobolales</taxon>
        <taxon>Sporidiobolaceae</taxon>
        <taxon>Rhodotorula</taxon>
    </lineage>
</organism>
<gene>
    <name evidence="3" type="ORF">C6P46_004117</name>
</gene>
<feature type="compositionally biased region" description="Low complexity" evidence="1">
    <location>
        <begin position="442"/>
        <end position="464"/>
    </location>
</feature>
<evidence type="ECO:0000256" key="2">
    <source>
        <dbReference type="SAM" id="Phobius"/>
    </source>
</evidence>
<keyword evidence="2" id="KW-0472">Membrane</keyword>
<feature type="compositionally biased region" description="Low complexity" evidence="1">
    <location>
        <begin position="358"/>
        <end position="375"/>
    </location>
</feature>
<evidence type="ECO:0000256" key="1">
    <source>
        <dbReference type="SAM" id="MobiDB-lite"/>
    </source>
</evidence>
<feature type="compositionally biased region" description="Low complexity" evidence="1">
    <location>
        <begin position="340"/>
        <end position="350"/>
    </location>
</feature>
<feature type="compositionally biased region" description="Polar residues" evidence="1">
    <location>
        <begin position="526"/>
        <end position="553"/>
    </location>
</feature>
<proteinExistence type="predicted"/>